<feature type="transmembrane region" description="Helical" evidence="1">
    <location>
        <begin position="5"/>
        <end position="24"/>
    </location>
</feature>
<proteinExistence type="predicted"/>
<keyword evidence="3" id="KW-1185">Reference proteome</keyword>
<feature type="transmembrane region" description="Helical" evidence="1">
    <location>
        <begin position="94"/>
        <end position="118"/>
    </location>
</feature>
<keyword evidence="1" id="KW-0472">Membrane</keyword>
<dbReference type="Proteomes" id="UP000183200">
    <property type="component" value="Unassembled WGS sequence"/>
</dbReference>
<dbReference type="EMBL" id="FNGY01000010">
    <property type="protein sequence ID" value="SDN93143.1"/>
    <property type="molecule type" value="Genomic_DNA"/>
</dbReference>
<reference evidence="3" key="1">
    <citation type="submission" date="2016-10" db="EMBL/GenBank/DDBJ databases">
        <authorList>
            <person name="Varghese N."/>
            <person name="Submissions S."/>
        </authorList>
    </citation>
    <scope>NUCLEOTIDE SEQUENCE [LARGE SCALE GENOMIC DNA]</scope>
    <source>
        <strain evidence="3">DSM 19110</strain>
    </source>
</reference>
<keyword evidence="1" id="KW-0812">Transmembrane</keyword>
<gene>
    <name evidence="2" type="ORF">SAMN05421820_110158</name>
</gene>
<accession>A0A1H0FER4</accession>
<protein>
    <submittedName>
        <fullName evidence="2">Uncharacterized protein</fullName>
    </submittedName>
</protein>
<organism evidence="2 3">
    <name type="scientific">Pedobacter steynii</name>
    <dbReference type="NCBI Taxonomy" id="430522"/>
    <lineage>
        <taxon>Bacteria</taxon>
        <taxon>Pseudomonadati</taxon>
        <taxon>Bacteroidota</taxon>
        <taxon>Sphingobacteriia</taxon>
        <taxon>Sphingobacteriales</taxon>
        <taxon>Sphingobacteriaceae</taxon>
        <taxon>Pedobacter</taxon>
    </lineage>
</organism>
<dbReference type="AlphaFoldDB" id="A0A1H0FER4"/>
<evidence type="ECO:0000313" key="3">
    <source>
        <dbReference type="Proteomes" id="UP000183200"/>
    </source>
</evidence>
<evidence type="ECO:0000256" key="1">
    <source>
        <dbReference type="SAM" id="Phobius"/>
    </source>
</evidence>
<feature type="transmembrane region" description="Helical" evidence="1">
    <location>
        <begin position="54"/>
        <end position="74"/>
    </location>
</feature>
<name>A0A1H0FER4_9SPHI</name>
<keyword evidence="1" id="KW-1133">Transmembrane helix</keyword>
<evidence type="ECO:0000313" key="2">
    <source>
        <dbReference type="EMBL" id="SDN93143.1"/>
    </source>
</evidence>
<sequence>MKKAIYILALIIVVVISFELLQMVITNKYYHINELFLLATLLMSMFYRTRVTWFFVLIICLLGAYNLMFIQPKYSSPTIFNFTYTMYIPLLSKVNMYVINAIAVLPILFYLFTAIVFLTKPIRSKYWPQSKTNNNNIKVEHRNVTANESSEF</sequence>